<sequence length="573" mass="63545">MKLVTKLFVLVALCMSFTSIQSFAQPRDTLIVHALPPGNLNNVINADTTTGGEARHVYLLAQDGPVDTTYFITEEIRVKNLDLIGKINPNTGNLPVIAPFIREDNSSPGNIAVAINNGYIHFKNLYLLGTRTDGSQVTQQCISSSDSCKIVVEGCVIENFGSTGTPNIINTWNAIGSDIFVYNTLFRNNQSNIPQNPGMNWAGPGVNAIDTMIVKNCTFFVMGGNVEGSGSSMGYLEFDHNTIFMHTKSSPFSMRQMHNAVITNNIFFSVYSAGLDSNHAYNEQVYNANFFSPPAVITLDSLYEQLEGDPYFLTEADRRIVVENNAYFWPKKIVDNFDILNSDPKYQQVGGKILAPTWVATRPGAEPLLDLPNIRVAEEYNFHMDPGFDAALVDAAADSMARFVRYVWENGGDGTGSRNFVYPANPINPYEGVPSDWKSTKGYPVRENLRYTNETLLKADNGKPLGDLTWFPEIPTDVRNISNEIPSEYTLNQNYPNPFNPVTNIKYSIPKAGHVTLKVFNVLGQEVATLVNKEQSPGSYVVDFDASRLASGIYLYSLQTENTIITKKMMLIK</sequence>
<feature type="chain" id="PRO_5003707018" description="Secretion system C-terminal sorting domain-containing protein" evidence="1">
    <location>
        <begin position="25"/>
        <end position="573"/>
    </location>
</feature>
<dbReference type="InterPro" id="IPR026444">
    <property type="entry name" value="Secre_tail"/>
</dbReference>
<dbReference type="KEGG" id="mro:MROS_0982"/>
<dbReference type="HOGENOM" id="CLU_512690_0_0_10"/>
<dbReference type="AlphaFoldDB" id="I6ZYX0"/>
<gene>
    <name evidence="3" type="ordered locus">MROS_0982</name>
</gene>
<dbReference type="NCBIfam" id="TIGR04183">
    <property type="entry name" value="Por_Secre_tail"/>
    <property type="match status" value="1"/>
</dbReference>
<keyword evidence="1" id="KW-0732">Signal</keyword>
<feature type="domain" description="Secretion system C-terminal sorting" evidence="2">
    <location>
        <begin position="495"/>
        <end position="570"/>
    </location>
</feature>
<reference evidence="3 4" key="1">
    <citation type="journal article" date="2013" name="PLoS ONE">
        <title>Genomic analysis of Melioribacter roseus, facultatively anaerobic organotrophic bacterium representing a novel deep lineage within Bacteriodetes/Chlorobi group.</title>
        <authorList>
            <person name="Kadnikov V.V."/>
            <person name="Mardanov A.V."/>
            <person name="Podosokorskaya O.A."/>
            <person name="Gavrilov S.N."/>
            <person name="Kublanov I.V."/>
            <person name="Beletsky A.V."/>
            <person name="Bonch-Osmolovskaya E.A."/>
            <person name="Ravin N.V."/>
        </authorList>
    </citation>
    <scope>NUCLEOTIDE SEQUENCE [LARGE SCALE GENOMIC DNA]</scope>
    <source>
        <strain evidence="4">JCM 17771 / P3M-2</strain>
    </source>
</reference>
<name>I6ZYX0_MELRP</name>
<dbReference type="Gene3D" id="2.160.20.10">
    <property type="entry name" value="Single-stranded right-handed beta-helix, Pectin lyase-like"/>
    <property type="match status" value="1"/>
</dbReference>
<keyword evidence="4" id="KW-1185">Reference proteome</keyword>
<protein>
    <recommendedName>
        <fullName evidence="2">Secretion system C-terminal sorting domain-containing protein</fullName>
    </recommendedName>
</protein>
<organism evidence="3 4">
    <name type="scientific">Melioribacter roseus (strain DSM 23840 / JCM 17771 / VKM B-2668 / P3M-2)</name>
    <dbReference type="NCBI Taxonomy" id="1191523"/>
    <lineage>
        <taxon>Bacteria</taxon>
        <taxon>Pseudomonadati</taxon>
        <taxon>Ignavibacteriota</taxon>
        <taxon>Ignavibacteria</taxon>
        <taxon>Ignavibacteriales</taxon>
        <taxon>Melioribacteraceae</taxon>
        <taxon>Melioribacter</taxon>
    </lineage>
</organism>
<dbReference type="EMBL" id="CP003557">
    <property type="protein sequence ID" value="AFN74223.1"/>
    <property type="molecule type" value="Genomic_DNA"/>
</dbReference>
<dbReference type="Proteomes" id="UP000009011">
    <property type="component" value="Chromosome"/>
</dbReference>
<dbReference type="STRING" id="1191523.MROS_0982"/>
<evidence type="ECO:0000259" key="2">
    <source>
        <dbReference type="Pfam" id="PF18962"/>
    </source>
</evidence>
<evidence type="ECO:0000313" key="4">
    <source>
        <dbReference type="Proteomes" id="UP000009011"/>
    </source>
</evidence>
<dbReference type="SUPFAM" id="SSF51126">
    <property type="entry name" value="Pectin lyase-like"/>
    <property type="match status" value="1"/>
</dbReference>
<dbReference type="eggNOG" id="COG4677">
    <property type="taxonomic scope" value="Bacteria"/>
</dbReference>
<dbReference type="Pfam" id="PF18962">
    <property type="entry name" value="Por_Secre_tail"/>
    <property type="match status" value="1"/>
</dbReference>
<proteinExistence type="predicted"/>
<dbReference type="RefSeq" id="WP_014855659.1">
    <property type="nucleotide sequence ID" value="NC_018178.1"/>
</dbReference>
<evidence type="ECO:0000313" key="3">
    <source>
        <dbReference type="EMBL" id="AFN74223.1"/>
    </source>
</evidence>
<evidence type="ECO:0000256" key="1">
    <source>
        <dbReference type="SAM" id="SignalP"/>
    </source>
</evidence>
<dbReference type="InterPro" id="IPR011050">
    <property type="entry name" value="Pectin_lyase_fold/virulence"/>
</dbReference>
<feature type="signal peptide" evidence="1">
    <location>
        <begin position="1"/>
        <end position="24"/>
    </location>
</feature>
<dbReference type="Gene3D" id="2.60.40.4070">
    <property type="match status" value="1"/>
</dbReference>
<dbReference type="InterPro" id="IPR012334">
    <property type="entry name" value="Pectin_lyas_fold"/>
</dbReference>
<accession>I6ZYX0</accession>
<dbReference type="PATRIC" id="fig|1191523.3.peg.1037"/>